<comment type="caution">
    <text evidence="1">The sequence shown here is derived from an EMBL/GenBank/DDBJ whole genome shotgun (WGS) entry which is preliminary data.</text>
</comment>
<keyword evidence="2" id="KW-1185">Reference proteome</keyword>
<organism evidence="1 2">
    <name type="scientific">Ideonella aquatica</name>
    <dbReference type="NCBI Taxonomy" id="2824119"/>
    <lineage>
        <taxon>Bacteria</taxon>
        <taxon>Pseudomonadati</taxon>
        <taxon>Pseudomonadota</taxon>
        <taxon>Betaproteobacteria</taxon>
        <taxon>Burkholderiales</taxon>
        <taxon>Sphaerotilaceae</taxon>
        <taxon>Ideonella</taxon>
    </lineage>
</organism>
<accession>A0A940YHK4</accession>
<dbReference type="Proteomes" id="UP000678374">
    <property type="component" value="Unassembled WGS sequence"/>
</dbReference>
<dbReference type="AlphaFoldDB" id="A0A940YHK4"/>
<proteinExistence type="predicted"/>
<reference evidence="1" key="1">
    <citation type="submission" date="2021-04" db="EMBL/GenBank/DDBJ databases">
        <title>The genome sequence of Ideonella sp. 4Y11.</title>
        <authorList>
            <person name="Liu Y."/>
        </authorList>
    </citation>
    <scope>NUCLEOTIDE SEQUENCE</scope>
    <source>
        <strain evidence="1">4Y11</strain>
    </source>
</reference>
<gene>
    <name evidence="1" type="ORF">KAK06_04720</name>
</gene>
<sequence length="482" mass="51543">MPATTLAAATLATLALVGPDGAALRAGPHDSAGLQAQLTPGDTLELRGERLDHWQVWDHRRERGGFVKRSQLRVIGSGPDDAASLLAVLRFLRDQPGAESLAIGYAAAYLKAVPARELGSEPLELIGTLAERLGRRASSPGGSDSRLAAQLDAVAAYGVRLLSVERDGRMRLCYDGAAWRQVLALPQAGAAARSRALLGLTRLECIDPGLPVVEQDAQLRQHATLLASLPDSAVATLPTELRQRLQMRRAAVWSTLAFQQARRGEDARPTGEQALAALAAVDKTQLSDEDQADYTEAAVRVGASRWAAQAPRSAPAGTRPAFVTRPGRPGETCVLLLDAAHGEADPLLRRCTWGVVWAASAAGHPTGQAATIAVQPLATWRELWLARRSAQGGWTLEVLPPVAGNPLGEDLGYVESAGWTAEPSPRLLLAREARADGRWQRRFEVLSAADLTLERQASTPDVLLAFKRWADPAWRSGSVALR</sequence>
<protein>
    <recommendedName>
        <fullName evidence="3">SH3 domain-containing protein</fullName>
    </recommendedName>
</protein>
<evidence type="ECO:0000313" key="1">
    <source>
        <dbReference type="EMBL" id="MBQ0958251.1"/>
    </source>
</evidence>
<dbReference type="EMBL" id="JAGQDE010000003">
    <property type="protein sequence ID" value="MBQ0958251.1"/>
    <property type="molecule type" value="Genomic_DNA"/>
</dbReference>
<evidence type="ECO:0000313" key="2">
    <source>
        <dbReference type="Proteomes" id="UP000678374"/>
    </source>
</evidence>
<dbReference type="RefSeq" id="WP_210800767.1">
    <property type="nucleotide sequence ID" value="NZ_JAGQDE010000003.1"/>
</dbReference>
<name>A0A940YHK4_9BURK</name>
<evidence type="ECO:0008006" key="3">
    <source>
        <dbReference type="Google" id="ProtNLM"/>
    </source>
</evidence>